<evidence type="ECO:0000259" key="7">
    <source>
        <dbReference type="Pfam" id="PF13890"/>
    </source>
</evidence>
<dbReference type="GeneID" id="17040379"/>
<evidence type="ECO:0000256" key="6">
    <source>
        <dbReference type="SAM" id="MobiDB-lite"/>
    </source>
</evidence>
<feature type="domain" description="Rab3GAP catalytic subunit conserved" evidence="7">
    <location>
        <begin position="658"/>
        <end position="714"/>
    </location>
</feature>
<protein>
    <recommendedName>
        <fullName evidence="3">Rab3 GTPase-activating protein catalytic subunit</fullName>
    </recommendedName>
</protein>
<dbReference type="OrthoDB" id="568485at2759"/>
<evidence type="ECO:0000313" key="9">
    <source>
        <dbReference type="Proteomes" id="UP000007264"/>
    </source>
</evidence>
<dbReference type="RefSeq" id="XP_005646937.1">
    <property type="nucleotide sequence ID" value="XM_005646880.1"/>
</dbReference>
<dbReference type="STRING" id="574566.I0YVH4"/>
<evidence type="ECO:0000256" key="2">
    <source>
        <dbReference type="ARBA" id="ARBA00008856"/>
    </source>
</evidence>
<keyword evidence="9" id="KW-1185">Reference proteome</keyword>
<evidence type="ECO:0000256" key="1">
    <source>
        <dbReference type="ARBA" id="ARBA00004496"/>
    </source>
</evidence>
<name>I0YVH4_COCSC</name>
<keyword evidence="4" id="KW-0343">GTPase activation</keyword>
<dbReference type="PANTHER" id="PTHR21422:SF9">
    <property type="entry name" value="RAB3 GTPASE-ACTIVATING PROTEIN CATALYTIC SUBUNIT"/>
    <property type="match status" value="1"/>
</dbReference>
<evidence type="ECO:0000313" key="8">
    <source>
        <dbReference type="EMBL" id="EIE22393.1"/>
    </source>
</evidence>
<dbReference type="AlphaFoldDB" id="I0YVH4"/>
<dbReference type="Pfam" id="PF13890">
    <property type="entry name" value="Rab3-GTPase_cat"/>
    <property type="match status" value="1"/>
</dbReference>
<dbReference type="PANTHER" id="PTHR21422">
    <property type="entry name" value="RAB3 GTPASE-ACTIVATING PROTEIN CATALYTIC SUBUNIT"/>
    <property type="match status" value="1"/>
</dbReference>
<dbReference type="eggNOG" id="KOG2390">
    <property type="taxonomic scope" value="Eukaryota"/>
</dbReference>
<sequence>MVSDDEDFVDYTTVTPWERFEAVVERVLSCWITAGLDDLDQLPGSKVGRKEGVQEVHVRLQHQLPFRQEAYLLILHLPDDKKGSRDISREPPVTTAQAATIPHIRTEACIADDHAPGPSTPEKAHSDPCLSGLDSGHTAAVIDLSGSSDADSGDVILEGSTLRSALAVALAATGCPWPAFVPMHDPLRDAYWGVAATGRGGIVFLETDSVHISQLPPHLLRVDGLLSLFSQRLAAHAPLAAAAAKAVVDDTSLASMALTAAGRPPAAYARHVAVSERRTFRVPLPLLEGHLEMDLVWENISAAAAVQGHATRTGSASHWRLHVLDPAQAPSYGHRLFSLKSKEPERIHLRLCKEHCQRSQGPDNYAPKDTSFAGMLRALAAGGRAARLAKSMGQLASEEWWGRQGTHVPGMPPPSVLQDVGACVPAGNVKDAADLDALPGTDLLLVPGSAPASSLAARLALHALVFQSARAVAVLWVRMVRELRFAHWEAQEQLPRMRRRRAHVSQSAPGQQHNRHWDAIKHPQAPEAPDLAAGLLHQKLQMLNCCAFLRRHPEAGFVIAPAVARQQSAAVTDRANAGSSGILGLAQEVRRLVGERRAPGPGEEARDGGSAAASDTDYASCCDDLAAAADLDAVADSFAEPMEVDADVQFPSFELRLPSPVTSDMVAEQEAARAALGEAGVAAKARMQGSVLLQAMQAFKDAVAGAALDDFLEWQMRVGASVGVPSDTFAMKEALEEVWQRAQPLRAAEQRPLWNAELEGERALHWLETLQPDCGWRQLLLAALNAAALLISRCKGATQPAASATLSRFWQEAQEVLGQGDPSEEALVRVINSFAWAERVVVVAEALMARLPGRPGLAARLLDACLQPGDDPPQPPTVRLLQCEYGASEGQAASAVKTGEAGMSGSKHEHVHQLYARVRPGELRIASVVLMES</sequence>
<feature type="region of interest" description="Disordered" evidence="6">
    <location>
        <begin position="111"/>
        <end position="130"/>
    </location>
</feature>
<reference evidence="8 9" key="1">
    <citation type="journal article" date="2012" name="Genome Biol.">
        <title>The genome of the polar eukaryotic microalga coccomyxa subellipsoidea reveals traits of cold adaptation.</title>
        <authorList>
            <person name="Blanc G."/>
            <person name="Agarkova I."/>
            <person name="Grimwood J."/>
            <person name="Kuo A."/>
            <person name="Brueggeman A."/>
            <person name="Dunigan D."/>
            <person name="Gurnon J."/>
            <person name="Ladunga I."/>
            <person name="Lindquist E."/>
            <person name="Lucas S."/>
            <person name="Pangilinan J."/>
            <person name="Proschold T."/>
            <person name="Salamov A."/>
            <person name="Schmutz J."/>
            <person name="Weeks D."/>
            <person name="Yamada T."/>
            <person name="Claverie J.M."/>
            <person name="Grigoriev I."/>
            <person name="Van Etten J."/>
            <person name="Lomsadze A."/>
            <person name="Borodovsky M."/>
        </authorList>
    </citation>
    <scope>NUCLEOTIDE SEQUENCE [LARGE SCALE GENOMIC DNA]</scope>
    <source>
        <strain evidence="8 9">C-169</strain>
    </source>
</reference>
<comment type="caution">
    <text evidence="8">The sequence shown here is derived from an EMBL/GenBank/DDBJ whole genome shotgun (WGS) entry which is preliminary data.</text>
</comment>
<dbReference type="Proteomes" id="UP000007264">
    <property type="component" value="Unassembled WGS sequence"/>
</dbReference>
<dbReference type="GO" id="GO:0005096">
    <property type="term" value="F:GTPase activator activity"/>
    <property type="evidence" value="ECO:0007669"/>
    <property type="project" value="UniProtKB-KW"/>
</dbReference>
<evidence type="ECO:0000256" key="3">
    <source>
        <dbReference type="ARBA" id="ARBA00015817"/>
    </source>
</evidence>
<comment type="similarity">
    <text evidence="2">Belongs to the Rab3-GAP catalytic subunit family.</text>
</comment>
<keyword evidence="5" id="KW-0963">Cytoplasm</keyword>
<gene>
    <name evidence="8" type="ORF">COCSUDRAFT_42714</name>
</gene>
<evidence type="ECO:0000256" key="5">
    <source>
        <dbReference type="ARBA" id="ARBA00022490"/>
    </source>
</evidence>
<organism evidence="8 9">
    <name type="scientific">Coccomyxa subellipsoidea (strain C-169)</name>
    <name type="common">Green microalga</name>
    <dbReference type="NCBI Taxonomy" id="574566"/>
    <lineage>
        <taxon>Eukaryota</taxon>
        <taxon>Viridiplantae</taxon>
        <taxon>Chlorophyta</taxon>
        <taxon>core chlorophytes</taxon>
        <taxon>Trebouxiophyceae</taxon>
        <taxon>Trebouxiophyceae incertae sedis</taxon>
        <taxon>Coccomyxaceae</taxon>
        <taxon>Coccomyxa</taxon>
        <taxon>Coccomyxa subellipsoidea</taxon>
    </lineage>
</organism>
<proteinExistence type="inferred from homology"/>
<dbReference type="InterPro" id="IPR045700">
    <property type="entry name" value="Rab3GAP1"/>
</dbReference>
<dbReference type="EMBL" id="AGSI01000010">
    <property type="protein sequence ID" value="EIE22393.1"/>
    <property type="molecule type" value="Genomic_DNA"/>
</dbReference>
<accession>I0YVH4</accession>
<dbReference type="GO" id="GO:0005737">
    <property type="term" value="C:cytoplasm"/>
    <property type="evidence" value="ECO:0007669"/>
    <property type="project" value="UniProtKB-SubCell"/>
</dbReference>
<evidence type="ECO:0000256" key="4">
    <source>
        <dbReference type="ARBA" id="ARBA00022468"/>
    </source>
</evidence>
<dbReference type="KEGG" id="csl:COCSUDRAFT_42714"/>
<dbReference type="InterPro" id="IPR026147">
    <property type="entry name" value="Rab3GAP1_conserved"/>
</dbReference>
<comment type="subcellular location">
    <subcellularLocation>
        <location evidence="1">Cytoplasm</location>
    </subcellularLocation>
</comment>